<sequence>MSSAGLPYITIALAIHRPPPDEADFTQTLINGRVSLSLSARPVPRSALLAAAGLYLMPYLSGGKCASAD</sequence>
<gene>
    <name evidence="1" type="ORF">NTJ_06070</name>
</gene>
<keyword evidence="2" id="KW-1185">Reference proteome</keyword>
<organism evidence="1 2">
    <name type="scientific">Nesidiocoris tenuis</name>
    <dbReference type="NCBI Taxonomy" id="355587"/>
    <lineage>
        <taxon>Eukaryota</taxon>
        <taxon>Metazoa</taxon>
        <taxon>Ecdysozoa</taxon>
        <taxon>Arthropoda</taxon>
        <taxon>Hexapoda</taxon>
        <taxon>Insecta</taxon>
        <taxon>Pterygota</taxon>
        <taxon>Neoptera</taxon>
        <taxon>Paraneoptera</taxon>
        <taxon>Hemiptera</taxon>
        <taxon>Heteroptera</taxon>
        <taxon>Panheteroptera</taxon>
        <taxon>Cimicomorpha</taxon>
        <taxon>Miridae</taxon>
        <taxon>Dicyphina</taxon>
        <taxon>Nesidiocoris</taxon>
    </lineage>
</organism>
<dbReference type="Proteomes" id="UP001307889">
    <property type="component" value="Chromosome 4"/>
</dbReference>
<reference evidence="1 2" key="1">
    <citation type="submission" date="2023-09" db="EMBL/GenBank/DDBJ databases">
        <title>Nesidiocoris tenuis whole genome shotgun sequence.</title>
        <authorList>
            <person name="Shibata T."/>
            <person name="Shimoda M."/>
            <person name="Kobayashi T."/>
            <person name="Uehara T."/>
        </authorList>
    </citation>
    <scope>NUCLEOTIDE SEQUENCE [LARGE SCALE GENOMIC DNA]</scope>
    <source>
        <strain evidence="1 2">Japan</strain>
    </source>
</reference>
<dbReference type="EMBL" id="AP028912">
    <property type="protein sequence ID" value="BES93261.1"/>
    <property type="molecule type" value="Genomic_DNA"/>
</dbReference>
<evidence type="ECO:0000313" key="2">
    <source>
        <dbReference type="Proteomes" id="UP001307889"/>
    </source>
</evidence>
<proteinExistence type="predicted"/>
<name>A0ABN7ALZ3_9HEMI</name>
<protein>
    <submittedName>
        <fullName evidence="1">Uncharacterized protein</fullName>
    </submittedName>
</protein>
<accession>A0ABN7ALZ3</accession>
<evidence type="ECO:0000313" key="1">
    <source>
        <dbReference type="EMBL" id="BES93261.1"/>
    </source>
</evidence>